<comment type="caution">
    <text evidence="3">The sequence shown here is derived from an EMBL/GenBank/DDBJ whole genome shotgun (WGS) entry which is preliminary data.</text>
</comment>
<evidence type="ECO:0000256" key="1">
    <source>
        <dbReference type="ARBA" id="ARBA00006056"/>
    </source>
</evidence>
<evidence type="ECO:0000256" key="2">
    <source>
        <dbReference type="ARBA" id="ARBA00023002"/>
    </source>
</evidence>
<dbReference type="InterPro" id="IPR036111">
    <property type="entry name" value="Mal/L-sulfo/L-lacto_DH-like_sf"/>
</dbReference>
<reference evidence="3 4" key="1">
    <citation type="submission" date="2024-06" db="EMBL/GenBank/DDBJ databases">
        <title>A chromosome-level genome assembly of beet webworm, Loxostege sticticalis.</title>
        <authorList>
            <person name="Zhang Y."/>
        </authorList>
    </citation>
    <scope>NUCLEOTIDE SEQUENCE [LARGE SCALE GENOMIC DNA]</scope>
    <source>
        <strain evidence="3">AQ026</strain>
        <tissue evidence="3">Whole body</tissue>
    </source>
</reference>
<keyword evidence="4" id="KW-1185">Reference proteome</keyword>
<dbReference type="Proteomes" id="UP001549920">
    <property type="component" value="Unassembled WGS sequence"/>
</dbReference>
<evidence type="ECO:0008006" key="5">
    <source>
        <dbReference type="Google" id="ProtNLM"/>
    </source>
</evidence>
<evidence type="ECO:0000313" key="3">
    <source>
        <dbReference type="EMBL" id="KAL0869641.1"/>
    </source>
</evidence>
<gene>
    <name evidence="3" type="ORF">ABMA27_005893</name>
</gene>
<proteinExistence type="inferred from homology"/>
<dbReference type="SUPFAM" id="SSF89733">
    <property type="entry name" value="L-sulfolactate dehydrogenase-like"/>
    <property type="match status" value="1"/>
</dbReference>
<sequence length="357" mass="37506">MPEVRVEEAQRFMEDALRAVGTPDSEARAHAALLLHADLTGHFSHGLNRLVFYINDIKNGATNPTAKPVVLKEAAATAWVDGADALGATVGHFCMDVAIKKAKESGIGFVSAKGCNHFGMAGYWAQIAEQQGLIGLAFTNSSPVMVPTRAKDGVMGTNPIALFAPAANGDSLGVDMASTAVALGKVEVQVHKEEPIPEGWAYGPDGKPTTDAQLALDTAKLMPLGGAEQTSGYKGYALSAAFEVLCSGLSGANSSYQIRSWSMEGASTPPNLGQCFMAIDPEKFAPGFGERIAAGLQRYRSLEPVDPSLPVLAPGDKERANAEQTKQRGTISYAPNMLDMYSVLAGKLGVKPLEVVG</sequence>
<dbReference type="Gene3D" id="3.30.1370.60">
    <property type="entry name" value="Hypothetical oxidoreductase yiak, domain 2"/>
    <property type="match status" value="1"/>
</dbReference>
<dbReference type="InterPro" id="IPR043143">
    <property type="entry name" value="Mal/L-sulf/L-lact_DH-like_NADP"/>
</dbReference>
<dbReference type="InterPro" id="IPR003767">
    <property type="entry name" value="Malate/L-lactate_DH-like"/>
</dbReference>
<dbReference type="Pfam" id="PF02615">
    <property type="entry name" value="Ldh_2"/>
    <property type="match status" value="1"/>
</dbReference>
<protein>
    <recommendedName>
        <fullName evidence="5">Malate dehydrogenase</fullName>
    </recommendedName>
</protein>
<dbReference type="EMBL" id="JBEUOH010000019">
    <property type="protein sequence ID" value="KAL0869641.1"/>
    <property type="molecule type" value="Genomic_DNA"/>
</dbReference>
<dbReference type="PANTHER" id="PTHR11091">
    <property type="entry name" value="OXIDOREDUCTASE-RELATED"/>
    <property type="match status" value="1"/>
</dbReference>
<name>A0ABR3HGV4_LOXSC</name>
<dbReference type="InterPro" id="IPR043144">
    <property type="entry name" value="Mal/L-sulf/L-lact_DH-like_ah"/>
</dbReference>
<organism evidence="3 4">
    <name type="scientific">Loxostege sticticalis</name>
    <name type="common">Beet webworm moth</name>
    <dbReference type="NCBI Taxonomy" id="481309"/>
    <lineage>
        <taxon>Eukaryota</taxon>
        <taxon>Metazoa</taxon>
        <taxon>Ecdysozoa</taxon>
        <taxon>Arthropoda</taxon>
        <taxon>Hexapoda</taxon>
        <taxon>Insecta</taxon>
        <taxon>Pterygota</taxon>
        <taxon>Neoptera</taxon>
        <taxon>Endopterygota</taxon>
        <taxon>Lepidoptera</taxon>
        <taxon>Glossata</taxon>
        <taxon>Ditrysia</taxon>
        <taxon>Pyraloidea</taxon>
        <taxon>Crambidae</taxon>
        <taxon>Pyraustinae</taxon>
        <taxon>Loxostege</taxon>
    </lineage>
</organism>
<keyword evidence="2" id="KW-0560">Oxidoreductase</keyword>
<evidence type="ECO:0000313" key="4">
    <source>
        <dbReference type="Proteomes" id="UP001549920"/>
    </source>
</evidence>
<comment type="similarity">
    <text evidence="1">Belongs to the LDH2/MDH2 oxidoreductase family.</text>
</comment>
<dbReference type="PANTHER" id="PTHR11091:SF0">
    <property type="entry name" value="MALATE DEHYDROGENASE"/>
    <property type="match status" value="1"/>
</dbReference>
<dbReference type="Gene3D" id="1.10.1530.10">
    <property type="match status" value="1"/>
</dbReference>
<accession>A0ABR3HGV4</accession>